<dbReference type="SUPFAM" id="SSF64496">
    <property type="entry name" value="DNA-binding domain of intron-encoded endonucleases"/>
    <property type="match status" value="1"/>
</dbReference>
<comment type="caution">
    <text evidence="3">The sequence shown here is derived from an EMBL/GenBank/DDBJ whole genome shotgun (WGS) entry which is preliminary data.</text>
</comment>
<dbReference type="NCBIfam" id="TIGR01453">
    <property type="entry name" value="grpIintron_endo"/>
    <property type="match status" value="1"/>
</dbReference>
<dbReference type="InterPro" id="IPR035901">
    <property type="entry name" value="GIY-YIG_endonuc_sf"/>
</dbReference>
<dbReference type="InterPro" id="IPR000305">
    <property type="entry name" value="GIY-YIG_endonuc"/>
</dbReference>
<sequence length="212" mass="24810">MYYVYMIMNKQNKKIYIGLTKNVNNADDRFKQHMRYLKGNYHHNHKMQRDFNLHKCSDIYTHRLLCKCSSIKLAENMERFFISFYNSKYCGFNLNDGGLSNRGYKQSDYAKKVASEVHSKLIGEKNPFFGRRHSEKTKMIISKKNKGRNKGIPKSDSHIKKMIENHARAKKVFVSGQIYSSCSQAQLHTGIDRKKISKLATDDSVTNIYFVK</sequence>
<dbReference type="AlphaFoldDB" id="A0A150FB34"/>
<evidence type="ECO:0000313" key="3">
    <source>
        <dbReference type="EMBL" id="KXZ22426.1"/>
    </source>
</evidence>
<organism evidence="3 4">
    <name type="scientific">Bacillus nakamurai</name>
    <dbReference type="NCBI Taxonomy" id="1793963"/>
    <lineage>
        <taxon>Bacteria</taxon>
        <taxon>Bacillati</taxon>
        <taxon>Bacillota</taxon>
        <taxon>Bacilli</taxon>
        <taxon>Bacillales</taxon>
        <taxon>Bacillaceae</taxon>
        <taxon>Bacillus</taxon>
    </lineage>
</organism>
<evidence type="ECO:0000259" key="2">
    <source>
        <dbReference type="PROSITE" id="PS50164"/>
    </source>
</evidence>
<dbReference type="SUPFAM" id="SSF82771">
    <property type="entry name" value="GIY-YIG endonuclease"/>
    <property type="match status" value="1"/>
</dbReference>
<accession>A0A150FB34</accession>
<comment type="similarity">
    <text evidence="1">To endonucleases of group I introns of fungi and phage.</text>
</comment>
<dbReference type="InterPro" id="IPR003611">
    <property type="entry name" value="NUMOD3"/>
</dbReference>
<dbReference type="Pfam" id="PF01541">
    <property type="entry name" value="GIY-YIG"/>
    <property type="match status" value="1"/>
</dbReference>
<dbReference type="PROSITE" id="PS50164">
    <property type="entry name" value="GIY_YIG"/>
    <property type="match status" value="1"/>
</dbReference>
<evidence type="ECO:0000313" key="4">
    <source>
        <dbReference type="Proteomes" id="UP000075430"/>
    </source>
</evidence>
<name>A0A150FB34_9BACI</name>
<gene>
    <name evidence="3" type="ORF">AXI58_10600</name>
</gene>
<dbReference type="RefSeq" id="WP_061520769.1">
    <property type="nucleotide sequence ID" value="NZ_JARLZY010000019.1"/>
</dbReference>
<feature type="domain" description="GIY-YIG" evidence="2">
    <location>
        <begin position="1"/>
        <end position="91"/>
    </location>
</feature>
<proteinExistence type="predicted"/>
<dbReference type="Gene3D" id="3.40.1440.10">
    <property type="entry name" value="GIY-YIG endonuclease"/>
    <property type="match status" value="1"/>
</dbReference>
<dbReference type="GO" id="GO:0003677">
    <property type="term" value="F:DNA binding"/>
    <property type="evidence" value="ECO:0007669"/>
    <property type="project" value="InterPro"/>
</dbReference>
<dbReference type="Pfam" id="PF07460">
    <property type="entry name" value="NUMOD3"/>
    <property type="match status" value="1"/>
</dbReference>
<reference evidence="4" key="1">
    <citation type="submission" date="2016-02" db="EMBL/GenBank/DDBJ databases">
        <authorList>
            <person name="Dunlap C."/>
        </authorList>
    </citation>
    <scope>NUCLEOTIDE SEQUENCE [LARGE SCALE GENOMIC DNA]</scope>
    <source>
        <strain evidence="4">NRRL B-41092</strain>
    </source>
</reference>
<dbReference type="Proteomes" id="UP000075430">
    <property type="component" value="Unassembled WGS sequence"/>
</dbReference>
<dbReference type="GO" id="GO:0004519">
    <property type="term" value="F:endonuclease activity"/>
    <property type="evidence" value="ECO:0007669"/>
    <property type="project" value="InterPro"/>
</dbReference>
<evidence type="ECO:0000256" key="1">
    <source>
        <dbReference type="ARBA" id="ARBA00010045"/>
    </source>
</evidence>
<dbReference type="CDD" id="cd10437">
    <property type="entry name" value="GIY-YIG_HE_I-TevI_like"/>
    <property type="match status" value="1"/>
</dbReference>
<dbReference type="InterPro" id="IPR006350">
    <property type="entry name" value="Intron_endoG1"/>
</dbReference>
<dbReference type="SMART" id="SM00496">
    <property type="entry name" value="IENR2"/>
    <property type="match status" value="3"/>
</dbReference>
<dbReference type="EMBL" id="LSBA01000005">
    <property type="protein sequence ID" value="KXZ22426.1"/>
    <property type="molecule type" value="Genomic_DNA"/>
</dbReference>
<keyword evidence="4" id="KW-1185">Reference proteome</keyword>
<dbReference type="OrthoDB" id="2885760at2"/>
<protein>
    <recommendedName>
        <fullName evidence="2">GIY-YIG domain-containing protein</fullName>
    </recommendedName>
</protein>